<evidence type="ECO:0000313" key="2">
    <source>
        <dbReference type="Proteomes" id="UP000717696"/>
    </source>
</evidence>
<protein>
    <submittedName>
        <fullName evidence="1">Uncharacterized protein</fullName>
    </submittedName>
</protein>
<dbReference type="InterPro" id="IPR027417">
    <property type="entry name" value="P-loop_NTPase"/>
</dbReference>
<keyword evidence="2" id="KW-1185">Reference proteome</keyword>
<proteinExistence type="predicted"/>
<name>A0A9P9EQ99_9HYPO</name>
<dbReference type="OrthoDB" id="3522001at2759"/>
<comment type="caution">
    <text evidence="1">The sequence shown here is derived from an EMBL/GenBank/DDBJ whole genome shotgun (WGS) entry which is preliminary data.</text>
</comment>
<organism evidence="1 2">
    <name type="scientific">Dactylonectria estremocensis</name>
    <dbReference type="NCBI Taxonomy" id="1079267"/>
    <lineage>
        <taxon>Eukaryota</taxon>
        <taxon>Fungi</taxon>
        <taxon>Dikarya</taxon>
        <taxon>Ascomycota</taxon>
        <taxon>Pezizomycotina</taxon>
        <taxon>Sordariomycetes</taxon>
        <taxon>Hypocreomycetidae</taxon>
        <taxon>Hypocreales</taxon>
        <taxon>Nectriaceae</taxon>
        <taxon>Dactylonectria</taxon>
    </lineage>
</organism>
<reference evidence="1" key="1">
    <citation type="journal article" date="2021" name="Nat. Commun.">
        <title>Genetic determinants of endophytism in the Arabidopsis root mycobiome.</title>
        <authorList>
            <person name="Mesny F."/>
            <person name="Miyauchi S."/>
            <person name="Thiergart T."/>
            <person name="Pickel B."/>
            <person name="Atanasova L."/>
            <person name="Karlsson M."/>
            <person name="Huettel B."/>
            <person name="Barry K.W."/>
            <person name="Haridas S."/>
            <person name="Chen C."/>
            <person name="Bauer D."/>
            <person name="Andreopoulos W."/>
            <person name="Pangilinan J."/>
            <person name="LaButti K."/>
            <person name="Riley R."/>
            <person name="Lipzen A."/>
            <person name="Clum A."/>
            <person name="Drula E."/>
            <person name="Henrissat B."/>
            <person name="Kohler A."/>
            <person name="Grigoriev I.V."/>
            <person name="Martin F.M."/>
            <person name="Hacquard S."/>
        </authorList>
    </citation>
    <scope>NUCLEOTIDE SEQUENCE</scope>
    <source>
        <strain evidence="1">MPI-CAGE-AT-0021</strain>
    </source>
</reference>
<dbReference type="AlphaFoldDB" id="A0A9P9EQ99"/>
<dbReference type="Gene3D" id="3.40.50.300">
    <property type="entry name" value="P-loop containing nucleotide triphosphate hydrolases"/>
    <property type="match status" value="1"/>
</dbReference>
<gene>
    <name evidence="1" type="ORF">B0J13DRAFT_526033</name>
</gene>
<dbReference type="EMBL" id="JAGMUU010000011">
    <property type="protein sequence ID" value="KAH7142569.1"/>
    <property type="molecule type" value="Genomic_DNA"/>
</dbReference>
<evidence type="ECO:0000313" key="1">
    <source>
        <dbReference type="EMBL" id="KAH7142569.1"/>
    </source>
</evidence>
<dbReference type="Proteomes" id="UP000717696">
    <property type="component" value="Unassembled WGS sequence"/>
</dbReference>
<dbReference type="SUPFAM" id="SSF52540">
    <property type="entry name" value="P-loop containing nucleoside triphosphate hydrolases"/>
    <property type="match status" value="1"/>
</dbReference>
<accession>A0A9P9EQ99</accession>
<sequence>MAKLLEVFRQAAAFRAVAQAEGCSSGYKRAGGTDCPTETILRNNYAQFRLLQQEEAMQLAAAKETPLVAVLLIGGGKSLVFIMLAMLTGARVTIVIAPYAELKQQLVTRCINTGFNCKDWPKACSSWP</sequence>